<organism evidence="9 10">
    <name type="scientific">Crenobacter cavernae</name>
    <dbReference type="NCBI Taxonomy" id="2290923"/>
    <lineage>
        <taxon>Bacteria</taxon>
        <taxon>Pseudomonadati</taxon>
        <taxon>Pseudomonadota</taxon>
        <taxon>Betaproteobacteria</taxon>
        <taxon>Neisseriales</taxon>
        <taxon>Neisseriaceae</taxon>
        <taxon>Crenobacter</taxon>
    </lineage>
</organism>
<dbReference type="SUPFAM" id="SSF81301">
    <property type="entry name" value="Nucleotidyltransferase"/>
    <property type="match status" value="1"/>
</dbReference>
<keyword evidence="2 9" id="KW-0808">Transferase</keyword>
<dbReference type="AlphaFoldDB" id="A0A345Y3L4"/>
<sequence>MKPSDALNAHRDAIRRIVEAHRARNARVFGSVIHGDDTDDSDLDLLIDPTPDTTMMDIGAIRHELRTLLGVPVDVLTPRALPDSFRAKVIAEAVPV</sequence>
<evidence type="ECO:0000313" key="9">
    <source>
        <dbReference type="EMBL" id="AXK38516.1"/>
    </source>
</evidence>
<name>A0A345Y3L4_9NEIS</name>
<gene>
    <name evidence="9" type="ORF">DWG20_03235</name>
</gene>
<dbReference type="InterPro" id="IPR043519">
    <property type="entry name" value="NT_sf"/>
</dbReference>
<keyword evidence="7" id="KW-0460">Magnesium</keyword>
<dbReference type="OrthoDB" id="561385at2"/>
<evidence type="ECO:0000313" key="10">
    <source>
        <dbReference type="Proteomes" id="UP000254537"/>
    </source>
</evidence>
<evidence type="ECO:0000256" key="7">
    <source>
        <dbReference type="ARBA" id="ARBA00022842"/>
    </source>
</evidence>
<evidence type="ECO:0000259" key="8">
    <source>
        <dbReference type="Pfam" id="PF18765"/>
    </source>
</evidence>
<dbReference type="InterPro" id="IPR052038">
    <property type="entry name" value="Type-VII_TA_antitoxin"/>
</dbReference>
<evidence type="ECO:0000256" key="5">
    <source>
        <dbReference type="ARBA" id="ARBA00022741"/>
    </source>
</evidence>
<dbReference type="PANTHER" id="PTHR33571:SF12">
    <property type="entry name" value="BSL3053 PROTEIN"/>
    <property type="match status" value="1"/>
</dbReference>
<keyword evidence="6" id="KW-0067">ATP-binding</keyword>
<reference evidence="9 10" key="1">
    <citation type="submission" date="2018-07" db="EMBL/GenBank/DDBJ databases">
        <title>Crenobacter cavernae sp. nov., isolated from a karst cave.</title>
        <authorList>
            <person name="Zhu H."/>
        </authorList>
    </citation>
    <scope>NUCLEOTIDE SEQUENCE [LARGE SCALE GENOMIC DNA]</scope>
    <source>
        <strain evidence="9 10">K1W11S-77</strain>
    </source>
</reference>
<keyword evidence="5" id="KW-0547">Nucleotide-binding</keyword>
<dbReference type="EMBL" id="CP031337">
    <property type="protein sequence ID" value="AXK38516.1"/>
    <property type="molecule type" value="Genomic_DNA"/>
</dbReference>
<dbReference type="PANTHER" id="PTHR33571">
    <property type="entry name" value="SSL8005 PROTEIN"/>
    <property type="match status" value="1"/>
</dbReference>
<accession>A0A345Y3L4</accession>
<dbReference type="Pfam" id="PF18765">
    <property type="entry name" value="Polbeta"/>
    <property type="match status" value="1"/>
</dbReference>
<comment type="cofactor">
    <cofactor evidence="1">
        <name>Mg(2+)</name>
        <dbReference type="ChEBI" id="CHEBI:18420"/>
    </cofactor>
</comment>
<dbReference type="GO" id="GO:0046872">
    <property type="term" value="F:metal ion binding"/>
    <property type="evidence" value="ECO:0007669"/>
    <property type="project" value="UniProtKB-KW"/>
</dbReference>
<dbReference type="InterPro" id="IPR041633">
    <property type="entry name" value="Polbeta"/>
</dbReference>
<evidence type="ECO:0000256" key="6">
    <source>
        <dbReference type="ARBA" id="ARBA00022840"/>
    </source>
</evidence>
<dbReference type="GO" id="GO:0005524">
    <property type="term" value="F:ATP binding"/>
    <property type="evidence" value="ECO:0007669"/>
    <property type="project" value="UniProtKB-KW"/>
</dbReference>
<feature type="domain" description="Polymerase beta nucleotidyltransferase" evidence="8">
    <location>
        <begin position="16"/>
        <end position="93"/>
    </location>
</feature>
<evidence type="ECO:0000256" key="2">
    <source>
        <dbReference type="ARBA" id="ARBA00022679"/>
    </source>
</evidence>
<keyword evidence="3" id="KW-0548">Nucleotidyltransferase</keyword>
<dbReference type="RefSeq" id="WP_115432456.1">
    <property type="nucleotide sequence ID" value="NZ_CP031337.1"/>
</dbReference>
<protein>
    <submittedName>
        <fullName evidence="9">Nucleotidyltransferase</fullName>
    </submittedName>
</protein>
<dbReference type="Proteomes" id="UP000254537">
    <property type="component" value="Chromosome"/>
</dbReference>
<evidence type="ECO:0000256" key="4">
    <source>
        <dbReference type="ARBA" id="ARBA00022723"/>
    </source>
</evidence>
<dbReference type="Gene3D" id="3.30.460.10">
    <property type="entry name" value="Beta Polymerase, domain 2"/>
    <property type="match status" value="1"/>
</dbReference>
<evidence type="ECO:0000256" key="3">
    <source>
        <dbReference type="ARBA" id="ARBA00022695"/>
    </source>
</evidence>
<dbReference type="GO" id="GO:0016779">
    <property type="term" value="F:nucleotidyltransferase activity"/>
    <property type="evidence" value="ECO:0007669"/>
    <property type="project" value="UniProtKB-KW"/>
</dbReference>
<dbReference type="KEGG" id="ccah:DWG20_03235"/>
<keyword evidence="4" id="KW-0479">Metal-binding</keyword>
<evidence type="ECO:0000256" key="1">
    <source>
        <dbReference type="ARBA" id="ARBA00001946"/>
    </source>
</evidence>
<proteinExistence type="predicted"/>